<evidence type="ECO:0000256" key="4">
    <source>
        <dbReference type="SAM" id="SignalP"/>
    </source>
</evidence>
<accession>A0A371IF36</accession>
<evidence type="ECO:0000313" key="6">
    <source>
        <dbReference type="Proteomes" id="UP000257109"/>
    </source>
</evidence>
<feature type="transmembrane region" description="Helical" evidence="3">
    <location>
        <begin position="237"/>
        <end position="257"/>
    </location>
</feature>
<dbReference type="EMBL" id="QJKJ01000232">
    <property type="protein sequence ID" value="RDY13671.1"/>
    <property type="molecule type" value="Genomic_DNA"/>
</dbReference>
<dbReference type="OrthoDB" id="1436450at2759"/>
<comment type="subcellular location">
    <subcellularLocation>
        <location evidence="1">Membrane</location>
        <topology evidence="1">Multi-pass membrane protein</topology>
    </subcellularLocation>
</comment>
<feature type="transmembrane region" description="Helical" evidence="3">
    <location>
        <begin position="170"/>
        <end position="192"/>
    </location>
</feature>
<proteinExistence type="predicted"/>
<feature type="chain" id="PRO_5017069097" evidence="4">
    <location>
        <begin position="24"/>
        <end position="395"/>
    </location>
</feature>
<dbReference type="Proteomes" id="UP000257109">
    <property type="component" value="Unassembled WGS sequence"/>
</dbReference>
<evidence type="ECO:0000256" key="1">
    <source>
        <dbReference type="ARBA" id="ARBA00004141"/>
    </source>
</evidence>
<feature type="transmembrane region" description="Helical" evidence="3">
    <location>
        <begin position="39"/>
        <end position="64"/>
    </location>
</feature>
<organism evidence="5 6">
    <name type="scientific">Mucuna pruriens</name>
    <name type="common">Velvet bean</name>
    <name type="synonym">Dolichos pruriens</name>
    <dbReference type="NCBI Taxonomy" id="157652"/>
    <lineage>
        <taxon>Eukaryota</taxon>
        <taxon>Viridiplantae</taxon>
        <taxon>Streptophyta</taxon>
        <taxon>Embryophyta</taxon>
        <taxon>Tracheophyta</taxon>
        <taxon>Spermatophyta</taxon>
        <taxon>Magnoliopsida</taxon>
        <taxon>eudicotyledons</taxon>
        <taxon>Gunneridae</taxon>
        <taxon>Pentapetalae</taxon>
        <taxon>rosids</taxon>
        <taxon>fabids</taxon>
        <taxon>Fabales</taxon>
        <taxon>Fabaceae</taxon>
        <taxon>Papilionoideae</taxon>
        <taxon>50 kb inversion clade</taxon>
        <taxon>NPAAA clade</taxon>
        <taxon>indigoferoid/millettioid clade</taxon>
        <taxon>Phaseoleae</taxon>
        <taxon>Mucuna</taxon>
    </lineage>
</organism>
<feature type="compositionally biased region" description="Low complexity" evidence="2">
    <location>
        <begin position="76"/>
        <end position="90"/>
    </location>
</feature>
<keyword evidence="3" id="KW-0812">Transmembrane</keyword>
<evidence type="ECO:0000313" key="5">
    <source>
        <dbReference type="EMBL" id="RDY13671.1"/>
    </source>
</evidence>
<keyword evidence="4" id="KW-0732">Signal</keyword>
<feature type="transmembrane region" description="Helical" evidence="3">
    <location>
        <begin position="326"/>
        <end position="353"/>
    </location>
</feature>
<feature type="signal peptide" evidence="4">
    <location>
        <begin position="1"/>
        <end position="23"/>
    </location>
</feature>
<evidence type="ECO:0000256" key="3">
    <source>
        <dbReference type="SAM" id="Phobius"/>
    </source>
</evidence>
<dbReference type="GO" id="GO:0016020">
    <property type="term" value="C:membrane"/>
    <property type="evidence" value="ECO:0007669"/>
    <property type="project" value="TreeGrafter"/>
</dbReference>
<feature type="transmembrane region" description="Helical" evidence="3">
    <location>
        <begin position="139"/>
        <end position="158"/>
    </location>
</feature>
<comment type="caution">
    <text evidence="5">The sequence shown here is derived from an EMBL/GenBank/DDBJ whole genome shotgun (WGS) entry which is preliminary data.</text>
</comment>
<feature type="region of interest" description="Disordered" evidence="2">
    <location>
        <begin position="71"/>
        <end position="96"/>
    </location>
</feature>
<feature type="non-terminal residue" evidence="5">
    <location>
        <position position="395"/>
    </location>
</feature>
<dbReference type="SUPFAM" id="SSF103481">
    <property type="entry name" value="Multidrug resistance efflux transporter EmrE"/>
    <property type="match status" value="1"/>
</dbReference>
<feature type="transmembrane region" description="Helical" evidence="3">
    <location>
        <begin position="273"/>
        <end position="290"/>
    </location>
</feature>
<name>A0A371IF36_MUCPR</name>
<gene>
    <name evidence="5" type="ORF">CR513_01371</name>
</gene>
<dbReference type="STRING" id="157652.A0A371IF36"/>
<evidence type="ECO:0000256" key="2">
    <source>
        <dbReference type="SAM" id="MobiDB-lite"/>
    </source>
</evidence>
<dbReference type="PANTHER" id="PTHR23051:SF12">
    <property type="entry name" value="OS04G0645600 PROTEIN"/>
    <property type="match status" value="1"/>
</dbReference>
<dbReference type="InterPro" id="IPR037185">
    <property type="entry name" value="EmrE-like"/>
</dbReference>
<reference evidence="5" key="1">
    <citation type="submission" date="2018-05" db="EMBL/GenBank/DDBJ databases">
        <title>Draft genome of Mucuna pruriens seed.</title>
        <authorList>
            <person name="Nnadi N.E."/>
            <person name="Vos R."/>
            <person name="Hasami M.H."/>
            <person name="Devisetty U.K."/>
            <person name="Aguiy J.C."/>
        </authorList>
    </citation>
    <scope>NUCLEOTIDE SEQUENCE [LARGE SCALE GENOMIC DNA]</scope>
    <source>
        <strain evidence="5">JCA_2017</strain>
    </source>
</reference>
<keyword evidence="3" id="KW-0472">Membrane</keyword>
<protein>
    <submittedName>
        <fullName evidence="5">Uncharacterized protein</fullName>
    </submittedName>
</protein>
<feature type="transmembrane region" description="Helical" evidence="3">
    <location>
        <begin position="199"/>
        <end position="217"/>
    </location>
</feature>
<sequence length="395" mass="43088">MGWRYKAGLFLIATVVIIWVTSAEVTQGIFIDYKQPFAVTYLGASLMVVYLPIAFIKDCLYSIFEHRSSKSGKNAKIGGEFSSKSSSPHKGSGGQKNIEIELGNVIRKDSDANLSALEEVKPLVPKYNDGNATKAEKELTTWEIATYGFYIAPIWFITEYLSNAALARTSVASTTVLSSTSGLFTLFIGVYMGQDTLNVAKLVAVLVSMTGVAMTTMGKTWAADDSGSNASNGQRSFVGDLLGLLSAMSYGLFTVLLKKFSGEEGEGIDVQKLFGYIGLFTLVTLWWLIWPLSALGIEPKFSIPHSARMDEVVLANGFVGSVLSDYFWALCVVWTTPVVATLGMSLTIPLAMLADMVIHDRHYSALYILGSAQVFLWLHMAHCLCCSNLYVSCIH</sequence>
<keyword evidence="3" id="KW-1133">Transmembrane helix</keyword>
<dbReference type="PANTHER" id="PTHR23051">
    <property type="entry name" value="SOLUTE CARRIER FAMILY 35, MEMBER F5"/>
    <property type="match status" value="1"/>
</dbReference>
<dbReference type="AlphaFoldDB" id="A0A371IF36"/>
<keyword evidence="6" id="KW-1185">Reference proteome</keyword>